<accession>A0AAE0LLN0</accession>
<gene>
    <name evidence="2" type="ORF">CYMTET_2841</name>
</gene>
<dbReference type="Proteomes" id="UP001190700">
    <property type="component" value="Unassembled WGS sequence"/>
</dbReference>
<evidence type="ECO:0000313" key="2">
    <source>
        <dbReference type="EMBL" id="KAK3289712.1"/>
    </source>
</evidence>
<comment type="caution">
    <text evidence="2">The sequence shown here is derived from an EMBL/GenBank/DDBJ whole genome shotgun (WGS) entry which is preliminary data.</text>
</comment>
<dbReference type="EMBL" id="LGRX02000048">
    <property type="protein sequence ID" value="KAK3289712.1"/>
    <property type="molecule type" value="Genomic_DNA"/>
</dbReference>
<organism evidence="2 3">
    <name type="scientific">Cymbomonas tetramitiformis</name>
    <dbReference type="NCBI Taxonomy" id="36881"/>
    <lineage>
        <taxon>Eukaryota</taxon>
        <taxon>Viridiplantae</taxon>
        <taxon>Chlorophyta</taxon>
        <taxon>Pyramimonadophyceae</taxon>
        <taxon>Pyramimonadales</taxon>
        <taxon>Pyramimonadaceae</taxon>
        <taxon>Cymbomonas</taxon>
    </lineage>
</organism>
<keyword evidence="1" id="KW-0472">Membrane</keyword>
<reference evidence="2 3" key="1">
    <citation type="journal article" date="2015" name="Genome Biol. Evol.">
        <title>Comparative Genomics of a Bacterivorous Green Alga Reveals Evolutionary Causalities and Consequences of Phago-Mixotrophic Mode of Nutrition.</title>
        <authorList>
            <person name="Burns J.A."/>
            <person name="Paasch A."/>
            <person name="Narechania A."/>
            <person name="Kim E."/>
        </authorList>
    </citation>
    <scope>NUCLEOTIDE SEQUENCE [LARGE SCALE GENOMIC DNA]</scope>
    <source>
        <strain evidence="2 3">PLY_AMNH</strain>
    </source>
</reference>
<sequence>MLRDDPRMRSPVDRAFVKERIDMDAYQSIQVETRAIGARLCVLIVILFFILAANSIAIFVTGFYVMKYEEVVKIYITNMTSPEIESAPLSAPTISGMTDQIRDMLDAAHTTSQLLVNDTFANEVRQRSLRGDEYTDDDVSMERSISAGISRFNRTLMTAETAADFMSSAHITDLMDAVTIVMRDSLAKVDIRAVNDMLDMIGNDTYVQHALRLADVAMSKVEDYEGVANRFGLIISEYYRGRGFYSDHSTLPEGANERAPSTSI</sequence>
<feature type="transmembrane region" description="Helical" evidence="1">
    <location>
        <begin position="40"/>
        <end position="66"/>
    </location>
</feature>
<protein>
    <submittedName>
        <fullName evidence="2">Uncharacterized protein</fullName>
    </submittedName>
</protein>
<evidence type="ECO:0000256" key="1">
    <source>
        <dbReference type="SAM" id="Phobius"/>
    </source>
</evidence>
<keyword evidence="3" id="KW-1185">Reference proteome</keyword>
<proteinExistence type="predicted"/>
<dbReference type="AlphaFoldDB" id="A0AAE0LLN0"/>
<keyword evidence="1" id="KW-1133">Transmembrane helix</keyword>
<keyword evidence="1" id="KW-0812">Transmembrane</keyword>
<name>A0AAE0LLN0_9CHLO</name>
<evidence type="ECO:0000313" key="3">
    <source>
        <dbReference type="Proteomes" id="UP001190700"/>
    </source>
</evidence>